<dbReference type="InterPro" id="IPR000961">
    <property type="entry name" value="AGC-kinase_C"/>
</dbReference>
<dbReference type="GO" id="GO:0005829">
    <property type="term" value="C:cytosol"/>
    <property type="evidence" value="ECO:0007669"/>
    <property type="project" value="TreeGrafter"/>
</dbReference>
<dbReference type="GO" id="GO:0005524">
    <property type="term" value="F:ATP binding"/>
    <property type="evidence" value="ECO:0007669"/>
    <property type="project" value="UniProtKB-UniRule"/>
</dbReference>
<feature type="domain" description="Protein kinase" evidence="11">
    <location>
        <begin position="97"/>
        <end position="355"/>
    </location>
</feature>
<evidence type="ECO:0000256" key="1">
    <source>
        <dbReference type="ARBA" id="ARBA00012444"/>
    </source>
</evidence>
<proteinExistence type="inferred from homology"/>
<evidence type="ECO:0000256" key="9">
    <source>
        <dbReference type="PROSITE-ProRule" id="PRU10141"/>
    </source>
</evidence>
<dbReference type="Gene3D" id="1.10.510.10">
    <property type="entry name" value="Transferase(Phosphotransferase) domain 1"/>
    <property type="match status" value="1"/>
</dbReference>
<organism evidence="13">
    <name type="scientific">Graphocephala atropunctata</name>
    <dbReference type="NCBI Taxonomy" id="36148"/>
    <lineage>
        <taxon>Eukaryota</taxon>
        <taxon>Metazoa</taxon>
        <taxon>Ecdysozoa</taxon>
        <taxon>Arthropoda</taxon>
        <taxon>Hexapoda</taxon>
        <taxon>Insecta</taxon>
        <taxon>Pterygota</taxon>
        <taxon>Neoptera</taxon>
        <taxon>Paraneoptera</taxon>
        <taxon>Hemiptera</taxon>
        <taxon>Auchenorrhyncha</taxon>
        <taxon>Membracoidea</taxon>
        <taxon>Cicadellidae</taxon>
        <taxon>Cicadellinae</taxon>
        <taxon>Cicadellini</taxon>
        <taxon>Graphocephala</taxon>
    </lineage>
</organism>
<keyword evidence="4 9" id="KW-0547">Nucleotide-binding</keyword>
<evidence type="ECO:0000256" key="5">
    <source>
        <dbReference type="ARBA" id="ARBA00022777"/>
    </source>
</evidence>
<dbReference type="SMART" id="SM00220">
    <property type="entry name" value="S_TKc"/>
    <property type="match status" value="1"/>
</dbReference>
<comment type="similarity">
    <text evidence="10">Belongs to the protein kinase superfamily.</text>
</comment>
<keyword evidence="2 10" id="KW-0723">Serine/threonine-protein kinase</keyword>
<dbReference type="GO" id="GO:0005952">
    <property type="term" value="C:cAMP-dependent protein kinase complex"/>
    <property type="evidence" value="ECO:0007669"/>
    <property type="project" value="TreeGrafter"/>
</dbReference>
<feature type="binding site" evidence="9">
    <location>
        <position position="128"/>
    </location>
    <ligand>
        <name>ATP</name>
        <dbReference type="ChEBI" id="CHEBI:30616"/>
    </ligand>
</feature>
<keyword evidence="3" id="KW-0808">Transferase</keyword>
<evidence type="ECO:0000256" key="4">
    <source>
        <dbReference type="ARBA" id="ARBA00022741"/>
    </source>
</evidence>
<dbReference type="InterPro" id="IPR008271">
    <property type="entry name" value="Ser/Thr_kinase_AS"/>
</dbReference>
<dbReference type="GO" id="GO:0004691">
    <property type="term" value="F:cAMP-dependent protein kinase activity"/>
    <property type="evidence" value="ECO:0007669"/>
    <property type="project" value="UniProtKB-EC"/>
</dbReference>
<comment type="catalytic activity">
    <reaction evidence="7">
        <text>L-threonyl-[protein] + ATP = O-phospho-L-threonyl-[protein] + ADP + H(+)</text>
        <dbReference type="Rhea" id="RHEA:46608"/>
        <dbReference type="Rhea" id="RHEA-COMP:11060"/>
        <dbReference type="Rhea" id="RHEA-COMP:11605"/>
        <dbReference type="ChEBI" id="CHEBI:15378"/>
        <dbReference type="ChEBI" id="CHEBI:30013"/>
        <dbReference type="ChEBI" id="CHEBI:30616"/>
        <dbReference type="ChEBI" id="CHEBI:61977"/>
        <dbReference type="ChEBI" id="CHEBI:456216"/>
        <dbReference type="EC" id="2.7.11.11"/>
    </reaction>
</comment>
<dbReference type="EC" id="2.7.11.11" evidence="1"/>
<name>A0A1B6KDU0_9HEMI</name>
<dbReference type="EMBL" id="GEBQ01030381">
    <property type="protein sequence ID" value="JAT09596.1"/>
    <property type="molecule type" value="Transcribed_RNA"/>
</dbReference>
<dbReference type="InterPro" id="IPR000719">
    <property type="entry name" value="Prot_kinase_dom"/>
</dbReference>
<dbReference type="AlphaFoldDB" id="A0A1B6KDU0"/>
<evidence type="ECO:0000256" key="2">
    <source>
        <dbReference type="ARBA" id="ARBA00022527"/>
    </source>
</evidence>
<dbReference type="Gene3D" id="3.30.200.20">
    <property type="entry name" value="Phosphorylase Kinase, domain 1"/>
    <property type="match status" value="1"/>
</dbReference>
<dbReference type="PROSITE" id="PS00107">
    <property type="entry name" value="PROTEIN_KINASE_ATP"/>
    <property type="match status" value="1"/>
</dbReference>
<evidence type="ECO:0000259" key="12">
    <source>
        <dbReference type="PROSITE" id="PS51285"/>
    </source>
</evidence>
<dbReference type="SUPFAM" id="SSF56112">
    <property type="entry name" value="Protein kinase-like (PK-like)"/>
    <property type="match status" value="1"/>
</dbReference>
<dbReference type="PANTHER" id="PTHR24353:SF153">
    <property type="entry name" value="CAMP-DEPENDENT PROTEIN KINASE CATALYTIC SUBUNIT 1"/>
    <property type="match status" value="1"/>
</dbReference>
<accession>A0A1B6KDU0</accession>
<dbReference type="InterPro" id="IPR011009">
    <property type="entry name" value="Kinase-like_dom_sf"/>
</dbReference>
<dbReference type="InterPro" id="IPR017441">
    <property type="entry name" value="Protein_kinase_ATP_BS"/>
</dbReference>
<protein>
    <recommendedName>
        <fullName evidence="1">cAMP-dependent protein kinase</fullName>
        <ecNumber evidence="1">2.7.11.11</ecNumber>
    </recommendedName>
</protein>
<evidence type="ECO:0000256" key="8">
    <source>
        <dbReference type="ARBA" id="ARBA00047454"/>
    </source>
</evidence>
<dbReference type="GO" id="GO:0005634">
    <property type="term" value="C:nucleus"/>
    <property type="evidence" value="ECO:0007669"/>
    <property type="project" value="TreeGrafter"/>
</dbReference>
<keyword evidence="5" id="KW-0418">Kinase</keyword>
<comment type="catalytic activity">
    <reaction evidence="8">
        <text>L-seryl-[protein] + ATP = O-phospho-L-seryl-[protein] + ADP + H(+)</text>
        <dbReference type="Rhea" id="RHEA:17989"/>
        <dbReference type="Rhea" id="RHEA-COMP:9863"/>
        <dbReference type="Rhea" id="RHEA-COMP:11604"/>
        <dbReference type="ChEBI" id="CHEBI:15378"/>
        <dbReference type="ChEBI" id="CHEBI:29999"/>
        <dbReference type="ChEBI" id="CHEBI:30616"/>
        <dbReference type="ChEBI" id="CHEBI:83421"/>
        <dbReference type="ChEBI" id="CHEBI:456216"/>
        <dbReference type="EC" id="2.7.11.11"/>
    </reaction>
</comment>
<evidence type="ECO:0000259" key="11">
    <source>
        <dbReference type="PROSITE" id="PS50011"/>
    </source>
</evidence>
<evidence type="ECO:0000313" key="13">
    <source>
        <dbReference type="EMBL" id="JAT09596.1"/>
    </source>
</evidence>
<feature type="domain" description="AGC-kinase C-terminal" evidence="12">
    <location>
        <begin position="356"/>
        <end position="379"/>
    </location>
</feature>
<gene>
    <name evidence="13" type="ORF">g.2502</name>
</gene>
<sequence length="379" mass="44173">MNDGMVETKRQVIVQEKVSTYCMEKTPEKKHSADKERYDITKLKKSTKQSYVQLLDKLQSIGPLQIVNLNDFLAKSKMDFEYFYRDQAISDLKISDFKIIRKLGEGGFGKVVLAEIKSGYDDTLYAIKVIDKKSVVKQKVFTKVYNEKKVLQSLNFPFVVYLKYFFIDFKNLYFVMPFVPGGDFLAHLTKHFKLSESHAKFYMSQLVLALEYLHYLGLIHRDVKPENIMIDAFGYIKLADYGLCIRCYGNDRAWSMAGTEYFMAPEMMTLTGYDSSVDWWALGVTIYVVCAGDYPFYDINTNKLYELILTCTFEAPKTFSKHLKHLIRSLLVLEPEMRIANPKRGAIDLKAHKWFRSMDWLKILNRTVQAPYIPRRTSK</sequence>
<reference evidence="13" key="1">
    <citation type="submission" date="2015-11" db="EMBL/GenBank/DDBJ databases">
        <title>De novo transcriptome assembly of four potential Pierce s Disease insect vectors from Arizona vineyards.</title>
        <authorList>
            <person name="Tassone E.E."/>
        </authorList>
    </citation>
    <scope>NUCLEOTIDE SEQUENCE</scope>
</reference>
<dbReference type="Pfam" id="PF00069">
    <property type="entry name" value="Pkinase"/>
    <property type="match status" value="1"/>
</dbReference>
<dbReference type="PANTHER" id="PTHR24353">
    <property type="entry name" value="CYCLIC NUCLEOTIDE-DEPENDENT PROTEIN KINASE"/>
    <property type="match status" value="1"/>
</dbReference>
<dbReference type="PROSITE" id="PS51285">
    <property type="entry name" value="AGC_KINASE_CTER"/>
    <property type="match status" value="1"/>
</dbReference>
<keyword evidence="6 9" id="KW-0067">ATP-binding</keyword>
<evidence type="ECO:0000256" key="10">
    <source>
        <dbReference type="RuleBase" id="RU000304"/>
    </source>
</evidence>
<evidence type="ECO:0000256" key="7">
    <source>
        <dbReference type="ARBA" id="ARBA00047292"/>
    </source>
</evidence>
<evidence type="ECO:0000256" key="3">
    <source>
        <dbReference type="ARBA" id="ARBA00022679"/>
    </source>
</evidence>
<evidence type="ECO:0000256" key="6">
    <source>
        <dbReference type="ARBA" id="ARBA00022840"/>
    </source>
</evidence>
<dbReference type="FunFam" id="1.10.510.10:FF:000210">
    <property type="entry name" value="Non-specific serine/threonine protein kinase"/>
    <property type="match status" value="1"/>
</dbReference>
<dbReference type="PROSITE" id="PS00108">
    <property type="entry name" value="PROTEIN_KINASE_ST"/>
    <property type="match status" value="1"/>
</dbReference>
<dbReference type="PROSITE" id="PS50011">
    <property type="entry name" value="PROTEIN_KINASE_DOM"/>
    <property type="match status" value="1"/>
</dbReference>